<dbReference type="Proteomes" id="UP000789595">
    <property type="component" value="Unassembled WGS sequence"/>
</dbReference>
<evidence type="ECO:0000313" key="1">
    <source>
        <dbReference type="EMBL" id="CAH0378554.1"/>
    </source>
</evidence>
<proteinExistence type="predicted"/>
<reference evidence="1" key="1">
    <citation type="submission" date="2021-11" db="EMBL/GenBank/DDBJ databases">
        <authorList>
            <consortium name="Genoscope - CEA"/>
            <person name="William W."/>
        </authorList>
    </citation>
    <scope>NUCLEOTIDE SEQUENCE</scope>
</reference>
<accession>A0A8J2X6R8</accession>
<dbReference type="EMBL" id="CAKKNE010000006">
    <property type="protein sequence ID" value="CAH0378554.1"/>
    <property type="molecule type" value="Genomic_DNA"/>
</dbReference>
<evidence type="ECO:0000313" key="2">
    <source>
        <dbReference type="Proteomes" id="UP000789595"/>
    </source>
</evidence>
<dbReference type="AlphaFoldDB" id="A0A8J2X6R8"/>
<dbReference type="OrthoDB" id="409189at2759"/>
<sequence length="308" mass="34614">MAALDNDIEKLLPAALYKKGFDLSAAFSTKAYNDTTSNKKLHDFGRRNGALAFAVGSSKHIWQYFLRCEPRSAWPDHPNNSRGLNAFDSFVEEAVLEAVDDANLHRRTQRHYEFAHQGDYKFLDFEKLKETHFTRGQRQTLHEDCLPGCKSINGYLSAMGHHPKCPHAKEPIQRPVGDLPDVWDDQPGDAVDFRACAALAGLVEILPGGLCAHKKFGPWVSIRAIIVVDADPPNDVLPPVRGLVDDDVAGLAEDAVDADPDDWDAWLRIYKEIERGREHKFGEAQLLYRFAGPFRDQALRRGLQLQLC</sequence>
<keyword evidence="2" id="KW-1185">Reference proteome</keyword>
<name>A0A8J2X6R8_9STRA</name>
<organism evidence="1 2">
    <name type="scientific">Pelagomonas calceolata</name>
    <dbReference type="NCBI Taxonomy" id="35677"/>
    <lineage>
        <taxon>Eukaryota</taxon>
        <taxon>Sar</taxon>
        <taxon>Stramenopiles</taxon>
        <taxon>Ochrophyta</taxon>
        <taxon>Pelagophyceae</taxon>
        <taxon>Pelagomonadales</taxon>
        <taxon>Pelagomonadaceae</taxon>
        <taxon>Pelagomonas</taxon>
    </lineage>
</organism>
<protein>
    <submittedName>
        <fullName evidence="1">Uncharacterized protein</fullName>
    </submittedName>
</protein>
<gene>
    <name evidence="1" type="ORF">PECAL_6P01410</name>
</gene>
<comment type="caution">
    <text evidence="1">The sequence shown here is derived from an EMBL/GenBank/DDBJ whole genome shotgun (WGS) entry which is preliminary data.</text>
</comment>